<evidence type="ECO:0000259" key="7">
    <source>
        <dbReference type="Pfam" id="PF00593"/>
    </source>
</evidence>
<evidence type="ECO:0000259" key="8">
    <source>
        <dbReference type="Pfam" id="PF07715"/>
    </source>
</evidence>
<keyword evidence="2 4" id="KW-0472">Membrane</keyword>
<dbReference type="InterPro" id="IPR037066">
    <property type="entry name" value="Plug_dom_sf"/>
</dbReference>
<evidence type="ECO:0000313" key="10">
    <source>
        <dbReference type="Proteomes" id="UP000197361"/>
    </source>
</evidence>
<comment type="caution">
    <text evidence="9">The sequence shown here is derived from an EMBL/GenBank/DDBJ whole genome shotgun (WGS) entry which is preliminary data.</text>
</comment>
<evidence type="ECO:0000256" key="2">
    <source>
        <dbReference type="ARBA" id="ARBA00023136"/>
    </source>
</evidence>
<dbReference type="PANTHER" id="PTHR40980">
    <property type="entry name" value="PLUG DOMAIN-CONTAINING PROTEIN"/>
    <property type="match status" value="1"/>
</dbReference>
<evidence type="ECO:0000256" key="1">
    <source>
        <dbReference type="ARBA" id="ARBA00004442"/>
    </source>
</evidence>
<dbReference type="EMBL" id="NISK01000002">
    <property type="protein sequence ID" value="OWQ97428.1"/>
    <property type="molecule type" value="Genomic_DNA"/>
</dbReference>
<organism evidence="9 10">
    <name type="scientific">Sphingopyxis bauzanensis</name>
    <dbReference type="NCBI Taxonomy" id="651663"/>
    <lineage>
        <taxon>Bacteria</taxon>
        <taxon>Pseudomonadati</taxon>
        <taxon>Pseudomonadota</taxon>
        <taxon>Alphaproteobacteria</taxon>
        <taxon>Sphingomonadales</taxon>
        <taxon>Sphingomonadaceae</taxon>
        <taxon>Sphingopyxis</taxon>
    </lineage>
</organism>
<evidence type="ECO:0000256" key="4">
    <source>
        <dbReference type="RuleBase" id="RU003357"/>
    </source>
</evidence>
<feature type="chain" id="PRO_5012399694" evidence="6">
    <location>
        <begin position="25"/>
        <end position="900"/>
    </location>
</feature>
<dbReference type="GO" id="GO:0009279">
    <property type="term" value="C:cell outer membrane"/>
    <property type="evidence" value="ECO:0007669"/>
    <property type="project" value="UniProtKB-SubCell"/>
</dbReference>
<dbReference type="PANTHER" id="PTHR40980:SF5">
    <property type="entry name" value="TONB-DEPENDENT RECEPTOR"/>
    <property type="match status" value="1"/>
</dbReference>
<feature type="domain" description="TonB-dependent receptor-like beta-barrel" evidence="7">
    <location>
        <begin position="371"/>
        <end position="865"/>
    </location>
</feature>
<dbReference type="InterPro" id="IPR036942">
    <property type="entry name" value="Beta-barrel_TonB_sf"/>
</dbReference>
<comment type="subcellular location">
    <subcellularLocation>
        <location evidence="1 4">Cell outer membrane</location>
    </subcellularLocation>
</comment>
<protein>
    <submittedName>
        <fullName evidence="9">TonB-dependent receptor</fullName>
    </submittedName>
</protein>
<dbReference type="SUPFAM" id="SSF56935">
    <property type="entry name" value="Porins"/>
    <property type="match status" value="1"/>
</dbReference>
<dbReference type="Gene3D" id="2.170.130.10">
    <property type="entry name" value="TonB-dependent receptor, plug domain"/>
    <property type="match status" value="1"/>
</dbReference>
<dbReference type="Pfam" id="PF07715">
    <property type="entry name" value="Plug"/>
    <property type="match status" value="1"/>
</dbReference>
<dbReference type="OrthoDB" id="9768470at2"/>
<comment type="similarity">
    <text evidence="4">Belongs to the TonB-dependent receptor family.</text>
</comment>
<keyword evidence="10" id="KW-1185">Reference proteome</keyword>
<feature type="signal peptide" evidence="6">
    <location>
        <begin position="1"/>
        <end position="24"/>
    </location>
</feature>
<dbReference type="Pfam" id="PF00593">
    <property type="entry name" value="TonB_dep_Rec_b-barrel"/>
    <property type="match status" value="1"/>
</dbReference>
<feature type="compositionally biased region" description="Acidic residues" evidence="5">
    <location>
        <begin position="43"/>
        <end position="54"/>
    </location>
</feature>
<evidence type="ECO:0000313" key="9">
    <source>
        <dbReference type="EMBL" id="OWQ97428.1"/>
    </source>
</evidence>
<evidence type="ECO:0000256" key="6">
    <source>
        <dbReference type="SAM" id="SignalP"/>
    </source>
</evidence>
<feature type="domain" description="TonB-dependent receptor plug" evidence="8">
    <location>
        <begin position="78"/>
        <end position="178"/>
    </location>
</feature>
<dbReference type="InterPro" id="IPR012910">
    <property type="entry name" value="Plug_dom"/>
</dbReference>
<accession>A0A246JWK9</accession>
<dbReference type="InterPro" id="IPR000531">
    <property type="entry name" value="Beta-barrel_TonB"/>
</dbReference>
<evidence type="ECO:0000256" key="3">
    <source>
        <dbReference type="ARBA" id="ARBA00023237"/>
    </source>
</evidence>
<keyword evidence="4" id="KW-0798">TonB box</keyword>
<evidence type="ECO:0000256" key="5">
    <source>
        <dbReference type="SAM" id="MobiDB-lite"/>
    </source>
</evidence>
<feature type="region of interest" description="Disordered" evidence="5">
    <location>
        <begin position="27"/>
        <end position="57"/>
    </location>
</feature>
<dbReference type="Gene3D" id="2.40.170.20">
    <property type="entry name" value="TonB-dependent receptor, beta-barrel domain"/>
    <property type="match status" value="1"/>
</dbReference>
<proteinExistence type="inferred from homology"/>
<dbReference type="AlphaFoldDB" id="A0A246JWK9"/>
<keyword evidence="6" id="KW-0732">Signal</keyword>
<name>A0A246JWK9_9SPHN</name>
<dbReference type="RefSeq" id="WP_088441278.1">
    <property type="nucleotide sequence ID" value="NZ_BMMC01000001.1"/>
</dbReference>
<keyword evidence="3" id="KW-0998">Cell outer membrane</keyword>
<sequence>MTKRPIFASLLLLSSALVAPAALAQDASGEPAAETPPVASDASEPDDGTAEGEADVSIPGGADAEIVVTGRFTPNIVRATPEVVSVLSSADIARTGEGDIAGSLQRVTGLSVVGGGFVYVRGLGDRYSLALLNGSPLPSPEPLKRVVPLDIFPSNVIDSTLVQKSYSANFPGEFGGGVINLTTKAIPRESFLTVSGGIGWDSETTNQLGYTYYGSDTDWTGFDDGTRDIPPLLKAALASGKPILEGADFTQDDLEAIQMELVNAETSLLQQNDHIPVNWSAGLTGGLNIPLANGELGIIATAGISNKWRTRDTLQQVSLNQDLSGDPQTSYNRVITDNRVVVNGLLGFGLELGDHKFRWTNLYIRDSLKQSRLGLGTDRNQSERDILKQDTAWFERQLINTQLVAELDFDRFQIDLRGAYAKTQREAPYERGFTYVRTNLPAEQDPTGDKFVNDLGGNRGDATIAFSDLNEELWSGGVDLSYELAPQITATVGYAYTDTSRIAVRRAFQFRAQNLPIAVQQLRPDYLLSDASIQLYNIALVETSAQDGTAAFDAGLTTHAGYAQLQAEIASGMNVNVGVRYEDGKQTVVPIDLFGTGGSAIVQTNIKNDYWLPAVTLTWEVAPDMQVRMNASNTIARPQFRELIAQIYQDPESNRLFRGNPSLIDSELWNAELRYEWYFAKDQRLTAAGFFKKIDSPIEAYTSIADSSVNTSFANAPKALLYGGEVEVQKYFALDGMSDGAFWASRRLVLIGNYTFTQSEIQVGAGDTTVINGVVQDARNFFFDGSPLTGQSDHLVNFQIGLEDQDKLSQQTILVTYASPRVTSRGPSGQPDIREKPGISVDFVARQGINLLNKEIELKFEARNLTGRKYQEVQESGDNRIFLNRYKLGRTFSLSASLKF</sequence>
<keyword evidence="9" id="KW-0675">Receptor</keyword>
<gene>
    <name evidence="9" type="ORF">CDQ92_10410</name>
</gene>
<reference evidence="9 10" key="1">
    <citation type="journal article" date="2010" name="Int. J. Syst. Evol. Microbiol.">
        <title>Sphingopyxis bauzanensis sp. nov., a psychrophilic bacterium isolated from soil.</title>
        <authorList>
            <person name="Zhang D.C."/>
            <person name="Liu H.C."/>
            <person name="Xin Y.H."/>
            <person name="Zhou Y.G."/>
            <person name="Schinner F."/>
            <person name="Margesin R."/>
        </authorList>
    </citation>
    <scope>NUCLEOTIDE SEQUENCE [LARGE SCALE GENOMIC DNA]</scope>
    <source>
        <strain evidence="9 10">DSM 22271</strain>
    </source>
</reference>
<dbReference type="Proteomes" id="UP000197361">
    <property type="component" value="Unassembled WGS sequence"/>
</dbReference>